<evidence type="ECO:0000313" key="2">
    <source>
        <dbReference type="EMBL" id="GAW93743.1"/>
    </source>
</evidence>
<gene>
    <name evidence="2" type="ORF">KKC1_28710</name>
</gene>
<protein>
    <recommendedName>
        <fullName evidence="4">CcmD family protein</fullName>
    </recommendedName>
</protein>
<accession>A0A1Z5HW26</accession>
<dbReference type="AlphaFoldDB" id="A0A1Z5HW26"/>
<dbReference type="NCBIfam" id="TIGR04391">
    <property type="entry name" value="CcmD_alt_fam"/>
    <property type="match status" value="1"/>
</dbReference>
<name>A0A1Z5HW26_9FIRM</name>
<dbReference type="Proteomes" id="UP000197032">
    <property type="component" value="Unassembled WGS sequence"/>
</dbReference>
<dbReference type="InterPro" id="IPR030888">
    <property type="entry name" value="Put_ccm"/>
</dbReference>
<organism evidence="2 3">
    <name type="scientific">Calderihabitans maritimus</name>
    <dbReference type="NCBI Taxonomy" id="1246530"/>
    <lineage>
        <taxon>Bacteria</taxon>
        <taxon>Bacillati</taxon>
        <taxon>Bacillota</taxon>
        <taxon>Clostridia</taxon>
        <taxon>Neomoorellales</taxon>
        <taxon>Calderihabitantaceae</taxon>
        <taxon>Calderihabitans</taxon>
    </lineage>
</organism>
<keyword evidence="1" id="KW-0812">Transmembrane</keyword>
<dbReference type="RefSeq" id="WP_088554818.1">
    <property type="nucleotide sequence ID" value="NZ_BDGJ01000168.1"/>
</dbReference>
<dbReference type="OrthoDB" id="2911297at2"/>
<dbReference type="EMBL" id="BDGJ01000168">
    <property type="protein sequence ID" value="GAW93743.1"/>
    <property type="molecule type" value="Genomic_DNA"/>
</dbReference>
<evidence type="ECO:0008006" key="4">
    <source>
        <dbReference type="Google" id="ProtNLM"/>
    </source>
</evidence>
<proteinExistence type="predicted"/>
<evidence type="ECO:0000256" key="1">
    <source>
        <dbReference type="SAM" id="Phobius"/>
    </source>
</evidence>
<comment type="caution">
    <text evidence="2">The sequence shown here is derived from an EMBL/GenBank/DDBJ whole genome shotgun (WGS) entry which is preliminary data.</text>
</comment>
<keyword evidence="1" id="KW-1133">Transmembrane helix</keyword>
<keyword evidence="3" id="KW-1185">Reference proteome</keyword>
<feature type="transmembrane region" description="Helical" evidence="1">
    <location>
        <begin position="6"/>
        <end position="23"/>
    </location>
</feature>
<reference evidence="3" key="1">
    <citation type="journal article" date="2017" name="Appl. Environ. Microbiol.">
        <title>Genomic analysis of Calderihabitans maritimus KKC1, a thermophilic hydrogenogenic carboxydotrophic bacterium isolated from marine sediment.</title>
        <authorList>
            <person name="Omae K."/>
            <person name="Yoneda Y."/>
            <person name="Fukuyama Y."/>
            <person name="Yoshida T."/>
            <person name="Sako Y."/>
        </authorList>
    </citation>
    <scope>NUCLEOTIDE SEQUENCE [LARGE SCALE GENOMIC DNA]</scope>
    <source>
        <strain evidence="3">KKC1</strain>
    </source>
</reference>
<keyword evidence="1" id="KW-0472">Membrane</keyword>
<evidence type="ECO:0000313" key="3">
    <source>
        <dbReference type="Proteomes" id="UP000197032"/>
    </source>
</evidence>
<sequence length="45" mass="5374">MGYLVAAYSIIWGFIFFYTLILGKRQRKLMHEIELLQRAIQGKKE</sequence>